<evidence type="ECO:0008006" key="4">
    <source>
        <dbReference type="Google" id="ProtNLM"/>
    </source>
</evidence>
<feature type="signal peptide" evidence="1">
    <location>
        <begin position="1"/>
        <end position="29"/>
    </location>
</feature>
<feature type="chain" id="PRO_5047123402" description="YkuD domain-containing protein" evidence="1">
    <location>
        <begin position="30"/>
        <end position="221"/>
    </location>
</feature>
<reference evidence="3" key="1">
    <citation type="journal article" date="2019" name="Int. J. Syst. Evol. Microbiol.">
        <title>The Global Catalogue of Microorganisms (GCM) 10K type strain sequencing project: providing services to taxonomists for standard genome sequencing and annotation.</title>
        <authorList>
            <consortium name="The Broad Institute Genomics Platform"/>
            <consortium name="The Broad Institute Genome Sequencing Center for Infectious Disease"/>
            <person name="Wu L."/>
            <person name="Ma J."/>
        </authorList>
    </citation>
    <scope>NUCLEOTIDE SEQUENCE [LARGE SCALE GENOMIC DNA]</scope>
    <source>
        <strain evidence="3">JCM 18410</strain>
    </source>
</reference>
<gene>
    <name evidence="2" type="ORF">GCM10023336_52570</name>
</gene>
<keyword evidence="1" id="KW-0732">Signal</keyword>
<dbReference type="EMBL" id="BAABKC010000081">
    <property type="protein sequence ID" value="GAA5068925.1"/>
    <property type="molecule type" value="Genomic_DNA"/>
</dbReference>
<dbReference type="Proteomes" id="UP001500124">
    <property type="component" value="Unassembled WGS sequence"/>
</dbReference>
<dbReference type="RefSeq" id="WP_164583933.1">
    <property type="nucleotide sequence ID" value="NZ_BAABKC010000081.1"/>
</dbReference>
<keyword evidence="3" id="KW-1185">Reference proteome</keyword>
<sequence>MHHAKRFRYAVTMAAAGLILSGSALDAVAAEPSAPLAAKTAAATAAHSGGGQVSAAAKTSTYLWFKKNSKNPSKSRLSLVYVQQGGDGRTHSFTVDSWRAGSGNGSTNTCARNKGWLPNGTYGIKAFYSAHNGGSHGVNGISWLLSNHKCHSGTNRTELFIHSEMRPNGTQGPRTGGDSPYRWDGDSDYKSNGCIKLKPSDIRELKGYRSNYPKPTKLYVS</sequence>
<proteinExistence type="predicted"/>
<evidence type="ECO:0000313" key="3">
    <source>
        <dbReference type="Proteomes" id="UP001500124"/>
    </source>
</evidence>
<protein>
    <recommendedName>
        <fullName evidence="4">YkuD domain-containing protein</fullName>
    </recommendedName>
</protein>
<evidence type="ECO:0000313" key="2">
    <source>
        <dbReference type="EMBL" id="GAA5068925.1"/>
    </source>
</evidence>
<accession>A0ABP9L3Y9</accession>
<name>A0ABP9L3Y9_9ACTN</name>
<organism evidence="2 3">
    <name type="scientific">Streptomyces similanensis</name>
    <dbReference type="NCBI Taxonomy" id="1274988"/>
    <lineage>
        <taxon>Bacteria</taxon>
        <taxon>Bacillati</taxon>
        <taxon>Actinomycetota</taxon>
        <taxon>Actinomycetes</taxon>
        <taxon>Kitasatosporales</taxon>
        <taxon>Streptomycetaceae</taxon>
        <taxon>Streptomyces</taxon>
    </lineage>
</organism>
<comment type="caution">
    <text evidence="2">The sequence shown here is derived from an EMBL/GenBank/DDBJ whole genome shotgun (WGS) entry which is preliminary data.</text>
</comment>
<evidence type="ECO:0000256" key="1">
    <source>
        <dbReference type="SAM" id="SignalP"/>
    </source>
</evidence>